<dbReference type="EMBL" id="CAFBPF010000062">
    <property type="protein sequence ID" value="CAB5009147.1"/>
    <property type="molecule type" value="Genomic_DNA"/>
</dbReference>
<accession>A0A6J7PV04</accession>
<dbReference type="AlphaFoldDB" id="A0A6J7PV04"/>
<dbReference type="Gene3D" id="3.40.50.300">
    <property type="entry name" value="P-loop containing nucleotide triphosphate hydrolases"/>
    <property type="match status" value="1"/>
</dbReference>
<proteinExistence type="predicted"/>
<protein>
    <submittedName>
        <fullName evidence="1">Unannotated protein</fullName>
    </submittedName>
</protein>
<name>A0A6J7PV04_9ZZZZ</name>
<evidence type="ECO:0000313" key="1">
    <source>
        <dbReference type="EMBL" id="CAB5009147.1"/>
    </source>
</evidence>
<sequence length="45" mass="5076">MLDLKNSKQQQVRQALEELQRAGANVVGVVVNRTEVVNRSAYYEA</sequence>
<organism evidence="1">
    <name type="scientific">freshwater metagenome</name>
    <dbReference type="NCBI Taxonomy" id="449393"/>
    <lineage>
        <taxon>unclassified sequences</taxon>
        <taxon>metagenomes</taxon>
        <taxon>ecological metagenomes</taxon>
    </lineage>
</organism>
<dbReference type="InterPro" id="IPR027417">
    <property type="entry name" value="P-loop_NTPase"/>
</dbReference>
<gene>
    <name evidence="1" type="ORF">UFOPK4071_00622</name>
</gene>
<reference evidence="1" key="1">
    <citation type="submission" date="2020-05" db="EMBL/GenBank/DDBJ databases">
        <authorList>
            <person name="Chiriac C."/>
            <person name="Salcher M."/>
            <person name="Ghai R."/>
            <person name="Kavagutti S V."/>
        </authorList>
    </citation>
    <scope>NUCLEOTIDE SEQUENCE</scope>
</reference>